<gene>
    <name evidence="2" type="ORF">A3D99_02400</name>
</gene>
<dbReference type="SUPFAM" id="SSF50156">
    <property type="entry name" value="PDZ domain-like"/>
    <property type="match status" value="1"/>
</dbReference>
<evidence type="ECO:0000313" key="3">
    <source>
        <dbReference type="Proteomes" id="UP000177528"/>
    </source>
</evidence>
<proteinExistence type="predicted"/>
<dbReference type="Pfam" id="PF13365">
    <property type="entry name" value="Trypsin_2"/>
    <property type="match status" value="1"/>
</dbReference>
<comment type="caution">
    <text evidence="2">The sequence shown here is derived from an EMBL/GenBank/DDBJ whole genome shotgun (WGS) entry which is preliminary data.</text>
</comment>
<sequence length="341" mass="35174">MQDTSPSTTLRLSLGSIILGFFLLFVIGIAGGYLGYRLAPAPLTVLPNGDRTIVPVSQHVTISPSKTGEDIVATQAKSVLLLVEQTTKGIKPVGNGITLTNDGVVVSTQSFPDTALSAVLDDGSIAALTPVGVDTLSGLTFFRIPDQILPPVTLAQSAANTGSEVISIARNTVTMRPTASRHTVSEITAPNDAGAPGIQQVALVSGAAAQPGTAFFNDEGRLVGILRIGEISAMISVPDITAALGRLSAGTLTENPFAVPGFIVTWKLVQDAAGIFGMRAVVATITPKGPAFTAGIKVGDILTSNNGKAITWDSSLAQALAKPPFILSLIREGEERTITLP</sequence>
<dbReference type="SUPFAM" id="SSF50494">
    <property type="entry name" value="Trypsin-like serine proteases"/>
    <property type="match status" value="1"/>
</dbReference>
<dbReference type="AlphaFoldDB" id="A0A1G1X3D4"/>
<dbReference type="Gene3D" id="2.30.42.10">
    <property type="match status" value="1"/>
</dbReference>
<keyword evidence="1" id="KW-0472">Membrane</keyword>
<protein>
    <submittedName>
        <fullName evidence="2">Uncharacterized protein</fullName>
    </submittedName>
</protein>
<dbReference type="InterPro" id="IPR009003">
    <property type="entry name" value="Peptidase_S1_PA"/>
</dbReference>
<accession>A0A1G1X3D4</accession>
<evidence type="ECO:0000256" key="1">
    <source>
        <dbReference type="SAM" id="Phobius"/>
    </source>
</evidence>
<reference evidence="2 3" key="1">
    <citation type="journal article" date="2016" name="Nat. Commun.">
        <title>Thousands of microbial genomes shed light on interconnected biogeochemical processes in an aquifer system.</title>
        <authorList>
            <person name="Anantharaman K."/>
            <person name="Brown C.T."/>
            <person name="Hug L.A."/>
            <person name="Sharon I."/>
            <person name="Castelle C.J."/>
            <person name="Probst A.J."/>
            <person name="Thomas B.C."/>
            <person name="Singh A."/>
            <person name="Wilkins M.J."/>
            <person name="Karaoz U."/>
            <person name="Brodie E.L."/>
            <person name="Williams K.H."/>
            <person name="Hubbard S.S."/>
            <person name="Banfield J.F."/>
        </authorList>
    </citation>
    <scope>NUCLEOTIDE SEQUENCE [LARGE SCALE GENOMIC DNA]</scope>
</reference>
<dbReference type="EMBL" id="MHHR01000023">
    <property type="protein sequence ID" value="OGY34080.1"/>
    <property type="molecule type" value="Genomic_DNA"/>
</dbReference>
<organism evidence="2 3">
    <name type="scientific">Candidatus Andersenbacteria bacterium RIFCSPHIGHO2_12_FULL_45_11</name>
    <dbReference type="NCBI Taxonomy" id="1797281"/>
    <lineage>
        <taxon>Bacteria</taxon>
        <taxon>Candidatus Anderseniibacteriota</taxon>
    </lineage>
</organism>
<feature type="transmembrane region" description="Helical" evidence="1">
    <location>
        <begin position="12"/>
        <end position="36"/>
    </location>
</feature>
<keyword evidence="1" id="KW-0812">Transmembrane</keyword>
<dbReference type="InterPro" id="IPR036034">
    <property type="entry name" value="PDZ_sf"/>
</dbReference>
<keyword evidence="1" id="KW-1133">Transmembrane helix</keyword>
<name>A0A1G1X3D4_9BACT</name>
<dbReference type="Gene3D" id="2.40.10.120">
    <property type="match status" value="1"/>
</dbReference>
<evidence type="ECO:0000313" key="2">
    <source>
        <dbReference type="EMBL" id="OGY34080.1"/>
    </source>
</evidence>
<dbReference type="Proteomes" id="UP000177528">
    <property type="component" value="Unassembled WGS sequence"/>
</dbReference>